<keyword evidence="4" id="KW-0456">Lyase</keyword>
<evidence type="ECO:0000256" key="2">
    <source>
        <dbReference type="ARBA" id="ARBA00012224"/>
    </source>
</evidence>
<dbReference type="Gene3D" id="3.40.640.10">
    <property type="entry name" value="Type I PLP-dependent aspartate aminotransferase-like (Major domain)"/>
    <property type="match status" value="1"/>
</dbReference>
<organism evidence="7 8">
    <name type="scientific">Aurantiacibacter flavus</name>
    <dbReference type="NCBI Taxonomy" id="3145232"/>
    <lineage>
        <taxon>Bacteria</taxon>
        <taxon>Pseudomonadati</taxon>
        <taxon>Pseudomonadota</taxon>
        <taxon>Alphaproteobacteria</taxon>
        <taxon>Sphingomonadales</taxon>
        <taxon>Erythrobacteraceae</taxon>
        <taxon>Aurantiacibacter</taxon>
    </lineage>
</organism>
<dbReference type="GO" id="GO:0008483">
    <property type="term" value="F:transaminase activity"/>
    <property type="evidence" value="ECO:0007669"/>
    <property type="project" value="UniProtKB-KW"/>
</dbReference>
<keyword evidence="7" id="KW-0808">Transferase</keyword>
<dbReference type="PANTHER" id="PTHR43525">
    <property type="entry name" value="PROTEIN MALY"/>
    <property type="match status" value="1"/>
</dbReference>
<accession>A0ABV0D0H7</accession>
<evidence type="ECO:0000256" key="4">
    <source>
        <dbReference type="ARBA" id="ARBA00023239"/>
    </source>
</evidence>
<keyword evidence="7" id="KW-0032">Aminotransferase</keyword>
<dbReference type="EC" id="4.4.1.13" evidence="2"/>
<dbReference type="EMBL" id="JBDLBR010000007">
    <property type="protein sequence ID" value="MEN7538623.1"/>
    <property type="molecule type" value="Genomic_DNA"/>
</dbReference>
<proteinExistence type="inferred from homology"/>
<evidence type="ECO:0000259" key="6">
    <source>
        <dbReference type="Pfam" id="PF00155"/>
    </source>
</evidence>
<dbReference type="RefSeq" id="WP_346786085.1">
    <property type="nucleotide sequence ID" value="NZ_JBDLBR010000007.1"/>
</dbReference>
<dbReference type="PANTHER" id="PTHR43525:SF2">
    <property type="entry name" value="CYSTATHIONINE BETA-LYASE-RELATED"/>
    <property type="match status" value="1"/>
</dbReference>
<dbReference type="InterPro" id="IPR004839">
    <property type="entry name" value="Aminotransferase_I/II_large"/>
</dbReference>
<feature type="domain" description="Aminotransferase class I/classII large" evidence="6">
    <location>
        <begin position="37"/>
        <end position="369"/>
    </location>
</feature>
<dbReference type="InterPro" id="IPR051798">
    <property type="entry name" value="Class-II_PLP-Dep_Aminotrans"/>
</dbReference>
<dbReference type="InterPro" id="IPR015424">
    <property type="entry name" value="PyrdxlP-dep_Trfase"/>
</dbReference>
<dbReference type="Gene3D" id="3.90.1150.10">
    <property type="entry name" value="Aspartate Aminotransferase, domain 1"/>
    <property type="match status" value="1"/>
</dbReference>
<protein>
    <recommendedName>
        <fullName evidence="2">cysteine-S-conjugate beta-lyase</fullName>
        <ecNumber evidence="2">4.4.1.13</ecNumber>
    </recommendedName>
</protein>
<evidence type="ECO:0000313" key="8">
    <source>
        <dbReference type="Proteomes" id="UP001484535"/>
    </source>
</evidence>
<evidence type="ECO:0000256" key="5">
    <source>
        <dbReference type="ARBA" id="ARBA00037974"/>
    </source>
</evidence>
<comment type="cofactor">
    <cofactor evidence="1">
        <name>pyridoxal 5'-phosphate</name>
        <dbReference type="ChEBI" id="CHEBI:597326"/>
    </cofactor>
</comment>
<gene>
    <name evidence="7" type="ORF">ABDJ38_15710</name>
</gene>
<keyword evidence="8" id="KW-1185">Reference proteome</keyword>
<dbReference type="Proteomes" id="UP001484535">
    <property type="component" value="Unassembled WGS sequence"/>
</dbReference>
<comment type="caution">
    <text evidence="7">The sequence shown here is derived from an EMBL/GenBank/DDBJ whole genome shotgun (WGS) entry which is preliminary data.</text>
</comment>
<name>A0ABV0D0H7_9SPHN</name>
<dbReference type="Pfam" id="PF00155">
    <property type="entry name" value="Aminotran_1_2"/>
    <property type="match status" value="1"/>
</dbReference>
<sequence length="389" mass="42700">MTDFTTTIDAISLADLHQTGATKWSGDDETIGAFVAEMDFDTAPEIKAALHAAVDEGAFGYLPGKLRDQLQDATAEFYARRFGWLFKGSDVHHVPDVIKALQLAIEHHSAPDTPVIVPTPAYMPFLLIPPMQGREVIQVPMTERDGQAAFDLDALQHAFDKGGNLLIMCNPYNPLGRVFSREELVAVSELVARNNGRVFADEIWAPLVYADHAQVPYASVNEAAASHTITAVSASKAWNLPGLKCAQVITSNDADREIWSRIGFFAGHGTSNLGAAANIAAYRDGERWLAEVLAYLDRNRTAISKLVEQHLPGARYSQPEGTYVAWLDMRELDGIDNPAEFFKEHAQVHLTDGASCGEGFEGFARFIFATPLPILSEAFERMGKALRKR</sequence>
<evidence type="ECO:0000256" key="3">
    <source>
        <dbReference type="ARBA" id="ARBA00022898"/>
    </source>
</evidence>
<reference evidence="7 8" key="1">
    <citation type="submission" date="2024-05" db="EMBL/GenBank/DDBJ databases">
        <authorList>
            <person name="Park S."/>
        </authorList>
    </citation>
    <scope>NUCLEOTIDE SEQUENCE [LARGE SCALE GENOMIC DNA]</scope>
    <source>
        <strain evidence="7 8">DGU5</strain>
    </source>
</reference>
<comment type="similarity">
    <text evidence="5">Belongs to the class-II pyridoxal-phosphate-dependent aminotransferase family. MalY/PatB cystathionine beta-lyase subfamily.</text>
</comment>
<dbReference type="InterPro" id="IPR015421">
    <property type="entry name" value="PyrdxlP-dep_Trfase_major"/>
</dbReference>
<dbReference type="SUPFAM" id="SSF53383">
    <property type="entry name" value="PLP-dependent transferases"/>
    <property type="match status" value="1"/>
</dbReference>
<evidence type="ECO:0000313" key="7">
    <source>
        <dbReference type="EMBL" id="MEN7538623.1"/>
    </source>
</evidence>
<dbReference type="CDD" id="cd00609">
    <property type="entry name" value="AAT_like"/>
    <property type="match status" value="1"/>
</dbReference>
<dbReference type="InterPro" id="IPR015422">
    <property type="entry name" value="PyrdxlP-dep_Trfase_small"/>
</dbReference>
<evidence type="ECO:0000256" key="1">
    <source>
        <dbReference type="ARBA" id="ARBA00001933"/>
    </source>
</evidence>
<keyword evidence="3" id="KW-0663">Pyridoxal phosphate</keyword>